<dbReference type="AlphaFoldDB" id="M0MIJ9"/>
<dbReference type="InterPro" id="IPR037914">
    <property type="entry name" value="SpoVT-AbrB_sf"/>
</dbReference>
<dbReference type="PATRIC" id="fig|1227455.4.peg.2492"/>
<accession>M0MIJ9</accession>
<keyword evidence="2" id="KW-1185">Reference proteome</keyword>
<reference evidence="1 2" key="1">
    <citation type="journal article" date="2014" name="PLoS Genet.">
        <title>Phylogenetically driven sequencing of extremely halophilic archaea reveals strategies for static and dynamic osmo-response.</title>
        <authorList>
            <person name="Becker E.A."/>
            <person name="Seitzer P.M."/>
            <person name="Tritt A."/>
            <person name="Larsen D."/>
            <person name="Krusor M."/>
            <person name="Yao A.I."/>
            <person name="Wu D."/>
            <person name="Madern D."/>
            <person name="Eisen J.A."/>
            <person name="Darling A.E."/>
            <person name="Facciotti M.T."/>
        </authorList>
    </citation>
    <scope>NUCLEOTIDE SEQUENCE [LARGE SCALE GENOMIC DNA]</scope>
    <source>
        <strain evidence="1 2">DSM 5350</strain>
    </source>
</reference>
<comment type="caution">
    <text evidence="1">The sequence shown here is derived from an EMBL/GenBank/DDBJ whole genome shotgun (WGS) entry which is preliminary data.</text>
</comment>
<organism evidence="1 2">
    <name type="scientific">Halococcus saccharolyticus DSM 5350</name>
    <dbReference type="NCBI Taxonomy" id="1227455"/>
    <lineage>
        <taxon>Archaea</taxon>
        <taxon>Methanobacteriati</taxon>
        <taxon>Methanobacteriota</taxon>
        <taxon>Stenosarchaea group</taxon>
        <taxon>Halobacteria</taxon>
        <taxon>Halobacteriales</taxon>
        <taxon>Halococcaceae</taxon>
        <taxon>Halococcus</taxon>
    </lineage>
</organism>
<dbReference type="RefSeq" id="WP_006078293.1">
    <property type="nucleotide sequence ID" value="NZ_AOMD01000025.1"/>
</dbReference>
<gene>
    <name evidence="1" type="ORF">C449_12158</name>
</gene>
<dbReference type="SUPFAM" id="SSF89447">
    <property type="entry name" value="AbrB/MazE/MraZ-like"/>
    <property type="match status" value="1"/>
</dbReference>
<evidence type="ECO:0000313" key="1">
    <source>
        <dbReference type="EMBL" id="EMA44280.1"/>
    </source>
</evidence>
<dbReference type="InParanoid" id="M0MIJ9"/>
<name>M0MIJ9_9EURY</name>
<evidence type="ECO:0000313" key="2">
    <source>
        <dbReference type="Proteomes" id="UP000011669"/>
    </source>
</evidence>
<protein>
    <recommendedName>
        <fullName evidence="3">SpoVT-AbrB domain-containing protein</fullName>
    </recommendedName>
</protein>
<proteinExistence type="predicted"/>
<dbReference type="Proteomes" id="UP000011669">
    <property type="component" value="Unassembled WGS sequence"/>
</dbReference>
<dbReference type="EMBL" id="AOMD01000025">
    <property type="protein sequence ID" value="EMA44280.1"/>
    <property type="molecule type" value="Genomic_DNA"/>
</dbReference>
<sequence>MRATRRLINNGKVTIPVHIRDELAIGDGDLVEIDVQAVENGSNQ</sequence>
<evidence type="ECO:0008006" key="3">
    <source>
        <dbReference type="Google" id="ProtNLM"/>
    </source>
</evidence>
<dbReference type="Gene3D" id="2.10.260.10">
    <property type="match status" value="1"/>
</dbReference>